<dbReference type="InterPro" id="IPR045323">
    <property type="entry name" value="CCDC34"/>
</dbReference>
<feature type="non-terminal residue" evidence="3">
    <location>
        <position position="1"/>
    </location>
</feature>
<proteinExistence type="predicted"/>
<evidence type="ECO:0000256" key="1">
    <source>
        <dbReference type="SAM" id="MobiDB-lite"/>
    </source>
</evidence>
<evidence type="ECO:0000313" key="4">
    <source>
        <dbReference type="Proteomes" id="UP000053537"/>
    </source>
</evidence>
<reference evidence="3 4" key="1">
    <citation type="submission" date="2014-04" db="EMBL/GenBank/DDBJ databases">
        <title>Genome evolution of avian class.</title>
        <authorList>
            <person name="Zhang G."/>
            <person name="Li C."/>
        </authorList>
    </citation>
    <scope>NUCLEOTIDE SEQUENCE [LARGE SCALE GENOMIC DNA]</scope>
    <source>
        <strain evidence="3">BGI_N310</strain>
    </source>
</reference>
<evidence type="ECO:0000259" key="2">
    <source>
        <dbReference type="Pfam" id="PF13904"/>
    </source>
</evidence>
<dbReference type="PANTHER" id="PTHR23247">
    <property type="entry name" value="NY-REN-41 ANTIGEN L15 -RELATED"/>
    <property type="match status" value="1"/>
</dbReference>
<dbReference type="Pfam" id="PF13904">
    <property type="entry name" value="CCDC34"/>
    <property type="match status" value="1"/>
</dbReference>
<evidence type="ECO:0000313" key="3">
    <source>
        <dbReference type="EMBL" id="KFP87640.1"/>
    </source>
</evidence>
<protein>
    <submittedName>
        <fullName evidence="3">Coiled-coil domain-containing protein 34</fullName>
    </submittedName>
</protein>
<keyword evidence="4" id="KW-1185">Reference proteome</keyword>
<feature type="region of interest" description="Disordered" evidence="1">
    <location>
        <begin position="1"/>
        <end position="58"/>
    </location>
</feature>
<dbReference type="EMBL" id="KK846090">
    <property type="protein sequence ID" value="KFP87640.1"/>
    <property type="molecule type" value="Genomic_DNA"/>
</dbReference>
<dbReference type="Proteomes" id="UP000053537">
    <property type="component" value="Unassembled WGS sequence"/>
</dbReference>
<feature type="domain" description="Coiled-coil" evidence="2">
    <location>
        <begin position="6"/>
        <end position="156"/>
    </location>
</feature>
<feature type="non-terminal residue" evidence="3">
    <location>
        <position position="202"/>
    </location>
</feature>
<sequence length="202" mass="23917">QEISIRLEKMKQKQDCERRKRMAEEKHREWLQKKREEERRERERKLSKEMAEKATRELEKMQLQEKAEVKYKEWLKKKRAEEAAKKKKEMEKAKEQEAELQEKKTRSEKIFQEWLQNARNKPRPAVNGSGFPNGRATGCADRNLYPAPAYCNPIPWKPIHVPPPKEDVVLTLKRTKRAVFCQPRVSSPMVIPKPRSNPCAGS</sequence>
<feature type="region of interest" description="Disordered" evidence="1">
    <location>
        <begin position="80"/>
        <end position="106"/>
    </location>
</feature>
<accession>A0A091P7W7</accession>
<dbReference type="InterPro" id="IPR025259">
    <property type="entry name" value="CCDC34/181"/>
</dbReference>
<name>A0A091P7W7_9PASS</name>
<dbReference type="PANTHER" id="PTHR23247:SF2">
    <property type="entry name" value="COILED-COIL DOMAIN-CONTAINING PROTEIN 34"/>
    <property type="match status" value="1"/>
</dbReference>
<dbReference type="AlphaFoldDB" id="A0A091P7W7"/>
<gene>
    <name evidence="3" type="ORF">N310_09090</name>
</gene>
<organism evidence="3 4">
    <name type="scientific">Acanthisitta chloris</name>
    <name type="common">rifleman</name>
    <dbReference type="NCBI Taxonomy" id="57068"/>
    <lineage>
        <taxon>Eukaryota</taxon>
        <taxon>Metazoa</taxon>
        <taxon>Chordata</taxon>
        <taxon>Craniata</taxon>
        <taxon>Vertebrata</taxon>
        <taxon>Euteleostomi</taxon>
        <taxon>Archelosauria</taxon>
        <taxon>Archosauria</taxon>
        <taxon>Dinosauria</taxon>
        <taxon>Saurischia</taxon>
        <taxon>Theropoda</taxon>
        <taxon>Coelurosauria</taxon>
        <taxon>Aves</taxon>
        <taxon>Neognathae</taxon>
        <taxon>Neoaves</taxon>
        <taxon>Telluraves</taxon>
        <taxon>Australaves</taxon>
        <taxon>Passeriformes</taxon>
        <taxon>Acanthisittidae</taxon>
        <taxon>Acanthisitta</taxon>
    </lineage>
</organism>